<dbReference type="GO" id="GO:0005886">
    <property type="term" value="C:plasma membrane"/>
    <property type="evidence" value="ECO:0007669"/>
    <property type="project" value="UniProtKB-SubCell"/>
</dbReference>
<evidence type="ECO:0000313" key="11">
    <source>
        <dbReference type="EMBL" id="RKD75896.1"/>
    </source>
</evidence>
<dbReference type="EMBL" id="RAPK01000006">
    <property type="protein sequence ID" value="RKD75896.1"/>
    <property type="molecule type" value="Genomic_DNA"/>
</dbReference>
<accession>A0A419V727</accession>
<dbReference type="InterPro" id="IPR003439">
    <property type="entry name" value="ABC_transporter-like_ATP-bd"/>
</dbReference>
<keyword evidence="7" id="KW-0067">ATP-binding</keyword>
<sequence>MLQMDKLTVASASNQLVKQVSLSVNKGEWHAVAGPSGAGKSLTALSVYPDLLPSALSISSGAVLFQGEDLVRSPEKLRRHIVSRHIAYVFQDARSSFFPLLSIYKQWEDILKVQRPGLKKKERREKMEEALDVVLLPASVLKQYPSELSGGQVQRVALAVAWLTSPDLIIADEPTSALDVLTSAHIMELFQTLQKEKGCAILMISHDLREVLRFADMVSIMADGQIVEAGRPDSVLTAPKHEVTRRLCRSVPVLRSSIRREGAQ</sequence>
<evidence type="ECO:0000313" key="12">
    <source>
        <dbReference type="Proteomes" id="UP000285120"/>
    </source>
</evidence>
<dbReference type="InterPro" id="IPR003593">
    <property type="entry name" value="AAA+_ATPase"/>
</dbReference>
<dbReference type="InterPro" id="IPR050388">
    <property type="entry name" value="ABC_Ni/Peptide_Import"/>
</dbReference>
<evidence type="ECO:0000256" key="3">
    <source>
        <dbReference type="ARBA" id="ARBA00022448"/>
    </source>
</evidence>
<evidence type="ECO:0000256" key="4">
    <source>
        <dbReference type="ARBA" id="ARBA00022475"/>
    </source>
</evidence>
<dbReference type="PANTHER" id="PTHR43297">
    <property type="entry name" value="OLIGOPEPTIDE TRANSPORT ATP-BINDING PROTEIN APPD"/>
    <property type="match status" value="1"/>
</dbReference>
<evidence type="ECO:0000256" key="8">
    <source>
        <dbReference type="ARBA" id="ARBA00022967"/>
    </source>
</evidence>
<evidence type="ECO:0000256" key="5">
    <source>
        <dbReference type="ARBA" id="ARBA00022519"/>
    </source>
</evidence>
<dbReference type="InterPro" id="IPR027417">
    <property type="entry name" value="P-loop_NTPase"/>
</dbReference>
<gene>
    <name evidence="11" type="ORF">ATL39_0106</name>
</gene>
<dbReference type="Pfam" id="PF00005">
    <property type="entry name" value="ABC_tran"/>
    <property type="match status" value="1"/>
</dbReference>
<dbReference type="SUPFAM" id="SSF52540">
    <property type="entry name" value="P-loop containing nucleoside triphosphate hydrolases"/>
    <property type="match status" value="1"/>
</dbReference>
<dbReference type="Proteomes" id="UP000285120">
    <property type="component" value="Unassembled WGS sequence"/>
</dbReference>
<evidence type="ECO:0000259" key="10">
    <source>
        <dbReference type="PROSITE" id="PS50893"/>
    </source>
</evidence>
<keyword evidence="12" id="KW-1185">Reference proteome</keyword>
<keyword evidence="4" id="KW-1003">Cell membrane</keyword>
<evidence type="ECO:0000256" key="9">
    <source>
        <dbReference type="ARBA" id="ARBA00023136"/>
    </source>
</evidence>
<keyword evidence="3" id="KW-0813">Transport</keyword>
<proteinExistence type="inferred from homology"/>
<evidence type="ECO:0000256" key="6">
    <source>
        <dbReference type="ARBA" id="ARBA00022741"/>
    </source>
</evidence>
<evidence type="ECO:0000256" key="7">
    <source>
        <dbReference type="ARBA" id="ARBA00022840"/>
    </source>
</evidence>
<organism evidence="11 12">
    <name type="scientific">Sinobaca qinghaiensis</name>
    <dbReference type="NCBI Taxonomy" id="342944"/>
    <lineage>
        <taxon>Bacteria</taxon>
        <taxon>Bacillati</taxon>
        <taxon>Bacillota</taxon>
        <taxon>Bacilli</taxon>
        <taxon>Bacillales</taxon>
        <taxon>Sporolactobacillaceae</taxon>
        <taxon>Sinobaca</taxon>
    </lineage>
</organism>
<protein>
    <submittedName>
        <fullName evidence="11">ABC-type dipeptide/oligopeptide/nickel transport system ATPase component</fullName>
    </submittedName>
</protein>
<dbReference type="SMART" id="SM00382">
    <property type="entry name" value="AAA"/>
    <property type="match status" value="1"/>
</dbReference>
<evidence type="ECO:0000256" key="1">
    <source>
        <dbReference type="ARBA" id="ARBA00004202"/>
    </source>
</evidence>
<dbReference type="GO" id="GO:0016887">
    <property type="term" value="F:ATP hydrolysis activity"/>
    <property type="evidence" value="ECO:0007669"/>
    <property type="project" value="InterPro"/>
</dbReference>
<keyword evidence="8" id="KW-1278">Translocase</keyword>
<keyword evidence="5" id="KW-0997">Cell inner membrane</keyword>
<feature type="domain" description="ABC transporter" evidence="10">
    <location>
        <begin position="2"/>
        <end position="248"/>
    </location>
</feature>
<comment type="subcellular location">
    <subcellularLocation>
        <location evidence="1">Cell membrane</location>
        <topology evidence="1">Peripheral membrane protein</topology>
    </subcellularLocation>
</comment>
<reference evidence="11 12" key="1">
    <citation type="submission" date="2018-09" db="EMBL/GenBank/DDBJ databases">
        <title>Genomic Encyclopedia of Archaeal and Bacterial Type Strains, Phase II (KMG-II): from individual species to whole genera.</title>
        <authorList>
            <person name="Goeker M."/>
        </authorList>
    </citation>
    <scope>NUCLEOTIDE SEQUENCE [LARGE SCALE GENOMIC DNA]</scope>
    <source>
        <strain evidence="11 12">DSM 17008</strain>
    </source>
</reference>
<keyword evidence="6" id="KW-0547">Nucleotide-binding</keyword>
<dbReference type="AlphaFoldDB" id="A0A419V727"/>
<dbReference type="OrthoDB" id="9802264at2"/>
<dbReference type="CDD" id="cd03257">
    <property type="entry name" value="ABC_NikE_OppD_transporters"/>
    <property type="match status" value="1"/>
</dbReference>
<dbReference type="Gene3D" id="3.40.50.300">
    <property type="entry name" value="P-loop containing nucleotide triphosphate hydrolases"/>
    <property type="match status" value="1"/>
</dbReference>
<comment type="caution">
    <text evidence="11">The sequence shown here is derived from an EMBL/GenBank/DDBJ whole genome shotgun (WGS) entry which is preliminary data.</text>
</comment>
<evidence type="ECO:0000256" key="2">
    <source>
        <dbReference type="ARBA" id="ARBA00005417"/>
    </source>
</evidence>
<keyword evidence="9" id="KW-0472">Membrane</keyword>
<name>A0A419V727_9BACL</name>
<dbReference type="GO" id="GO:0005524">
    <property type="term" value="F:ATP binding"/>
    <property type="evidence" value="ECO:0007669"/>
    <property type="project" value="UniProtKB-KW"/>
</dbReference>
<comment type="similarity">
    <text evidence="2">Belongs to the ABC transporter superfamily.</text>
</comment>
<dbReference type="PROSITE" id="PS50893">
    <property type="entry name" value="ABC_TRANSPORTER_2"/>
    <property type="match status" value="1"/>
</dbReference>
<dbReference type="PANTHER" id="PTHR43297:SF14">
    <property type="entry name" value="ATPASE AAA-TYPE CORE DOMAIN-CONTAINING PROTEIN"/>
    <property type="match status" value="1"/>
</dbReference>